<dbReference type="EMBL" id="JAWRVG010000004">
    <property type="protein sequence ID" value="KAK4082963.1"/>
    <property type="molecule type" value="Genomic_DNA"/>
</dbReference>
<evidence type="ECO:0000313" key="2">
    <source>
        <dbReference type="Proteomes" id="UP001273209"/>
    </source>
</evidence>
<keyword evidence="2" id="KW-1185">Reference proteome</keyword>
<name>A0AAE1M2R4_9HYPO</name>
<dbReference type="Proteomes" id="UP001273209">
    <property type="component" value="Unassembled WGS sequence"/>
</dbReference>
<gene>
    <name evidence="1" type="ORF">Triagg1_1853</name>
</gene>
<accession>A0AAE1M2R4</accession>
<proteinExistence type="predicted"/>
<dbReference type="GeneID" id="87915874"/>
<dbReference type="RefSeq" id="XP_062759392.1">
    <property type="nucleotide sequence ID" value="XM_062895969.1"/>
</dbReference>
<sequence>MSSPGGGYEELRIAKRIAIIAVETMGQLVCSLPSAANGTGTLFLGSETIVLASLAIFERSTYGAVIPRYKRQYALDDIGNPTLWMLVLESWMHVAGTDWSLRECEGQATALLDPAHANTPGCTRLVDAKRATTRNTIGGARGGPGWVGWCFLLAVILTLTRIELLGSEMASVDDDADSVARCRTCTCWLVSQRREKTNRLHALTDSLALIPSMLMPKHELP</sequence>
<comment type="caution">
    <text evidence="1">The sequence shown here is derived from an EMBL/GenBank/DDBJ whole genome shotgun (WGS) entry which is preliminary data.</text>
</comment>
<reference evidence="1" key="1">
    <citation type="submission" date="2023-11" db="EMBL/GenBank/DDBJ databases">
        <title>The genome sequences of three competitors of mushroom-forming fungi.</title>
        <authorList>
            <person name="Beijen E."/>
            <person name="Ohm R.A."/>
        </authorList>
    </citation>
    <scope>NUCLEOTIDE SEQUENCE</scope>
    <source>
        <strain evidence="1">CBS 100526</strain>
    </source>
</reference>
<organism evidence="1 2">
    <name type="scientific">Trichoderma aggressivum f. europaeum</name>
    <dbReference type="NCBI Taxonomy" id="173218"/>
    <lineage>
        <taxon>Eukaryota</taxon>
        <taxon>Fungi</taxon>
        <taxon>Dikarya</taxon>
        <taxon>Ascomycota</taxon>
        <taxon>Pezizomycotina</taxon>
        <taxon>Sordariomycetes</taxon>
        <taxon>Hypocreomycetidae</taxon>
        <taxon>Hypocreales</taxon>
        <taxon>Hypocreaceae</taxon>
        <taxon>Trichoderma</taxon>
    </lineage>
</organism>
<evidence type="ECO:0000313" key="1">
    <source>
        <dbReference type="EMBL" id="KAK4082963.1"/>
    </source>
</evidence>
<protein>
    <submittedName>
        <fullName evidence="1">Uncharacterized protein</fullName>
    </submittedName>
</protein>
<dbReference type="AlphaFoldDB" id="A0AAE1M2R4"/>